<evidence type="ECO:0000256" key="4">
    <source>
        <dbReference type="ARBA" id="ARBA00022989"/>
    </source>
</evidence>
<dbReference type="GO" id="GO:0022857">
    <property type="term" value="F:transmembrane transporter activity"/>
    <property type="evidence" value="ECO:0007669"/>
    <property type="project" value="InterPro"/>
</dbReference>
<feature type="domain" description="EamA" evidence="7">
    <location>
        <begin position="116"/>
        <end position="254"/>
    </location>
</feature>
<feature type="transmembrane region" description="Helical" evidence="6">
    <location>
        <begin position="146"/>
        <end position="166"/>
    </location>
</feature>
<proteinExistence type="inferred from homology"/>
<evidence type="ECO:0000313" key="9">
    <source>
        <dbReference type="Proteomes" id="UP000231279"/>
    </source>
</evidence>
<dbReference type="AlphaFoldDB" id="A0A2G9H0Z8"/>
<gene>
    <name evidence="8" type="ORF">CDL12_16198</name>
</gene>
<evidence type="ECO:0000256" key="1">
    <source>
        <dbReference type="ARBA" id="ARBA00004141"/>
    </source>
</evidence>
<evidence type="ECO:0000313" key="8">
    <source>
        <dbReference type="EMBL" id="PIN11197.1"/>
    </source>
</evidence>
<evidence type="ECO:0000256" key="6">
    <source>
        <dbReference type="RuleBase" id="RU363077"/>
    </source>
</evidence>
<keyword evidence="5 6" id="KW-0472">Membrane</keyword>
<dbReference type="InterPro" id="IPR037185">
    <property type="entry name" value="EmrE-like"/>
</dbReference>
<feature type="transmembrane region" description="Helical" evidence="6">
    <location>
        <begin position="236"/>
        <end position="254"/>
    </location>
</feature>
<dbReference type="InterPro" id="IPR030184">
    <property type="entry name" value="WAT1-related"/>
</dbReference>
<sequence>MTVPIFAKIVLMSLLEPTIDQNLYFLGLKYTTATFAAAMANVLPAITFVMACCCRLEKVKLTSKHSQAKIIGTLATVGGAMIMTLVQGPNIHFPWTKDETTLSHKQGEINLQDLIKGALMITAGCFSWAFFVILQVTTLRSYPAELSLTAWICLFGTAGGAIVALFMEKEKASWSIRWDLGFLAAAYSGIFCSGIAYYVQGAVMTERGPVFVSAFSPLSMVIVAILSSTILAEQMYLGRIIGAIVIIVGLYFVVWGKSKDYKSTEQRVTTNEHGDNGNSNSEIITVDSWIGTDRLTGEIEDWVNACRFRALMAELLHCNLL</sequence>
<protein>
    <recommendedName>
        <fullName evidence="6">WAT1-related protein</fullName>
    </recommendedName>
</protein>
<comment type="caution">
    <text evidence="8">The sequence shown here is derived from an EMBL/GenBank/DDBJ whole genome shotgun (WGS) entry which is preliminary data.</text>
</comment>
<feature type="transmembrane region" description="Helical" evidence="6">
    <location>
        <begin position="114"/>
        <end position="134"/>
    </location>
</feature>
<feature type="transmembrane region" description="Helical" evidence="6">
    <location>
        <begin position="68"/>
        <end position="86"/>
    </location>
</feature>
<dbReference type="InterPro" id="IPR000620">
    <property type="entry name" value="EamA_dom"/>
</dbReference>
<accession>A0A2G9H0Z8</accession>
<organism evidence="8 9">
    <name type="scientific">Handroanthus impetiginosus</name>
    <dbReference type="NCBI Taxonomy" id="429701"/>
    <lineage>
        <taxon>Eukaryota</taxon>
        <taxon>Viridiplantae</taxon>
        <taxon>Streptophyta</taxon>
        <taxon>Embryophyta</taxon>
        <taxon>Tracheophyta</taxon>
        <taxon>Spermatophyta</taxon>
        <taxon>Magnoliopsida</taxon>
        <taxon>eudicotyledons</taxon>
        <taxon>Gunneridae</taxon>
        <taxon>Pentapetalae</taxon>
        <taxon>asterids</taxon>
        <taxon>lamiids</taxon>
        <taxon>Lamiales</taxon>
        <taxon>Bignoniaceae</taxon>
        <taxon>Crescentiina</taxon>
        <taxon>Tabebuia alliance</taxon>
        <taxon>Handroanthus</taxon>
    </lineage>
</organism>
<dbReference type="Proteomes" id="UP000231279">
    <property type="component" value="Unassembled WGS sequence"/>
</dbReference>
<dbReference type="Pfam" id="PF00892">
    <property type="entry name" value="EamA"/>
    <property type="match status" value="1"/>
</dbReference>
<evidence type="ECO:0000256" key="5">
    <source>
        <dbReference type="ARBA" id="ARBA00023136"/>
    </source>
</evidence>
<feature type="transmembrane region" description="Helical" evidence="6">
    <location>
        <begin position="178"/>
        <end position="198"/>
    </location>
</feature>
<dbReference type="STRING" id="429701.A0A2G9H0Z8"/>
<comment type="subcellular location">
    <subcellularLocation>
        <location evidence="1 6">Membrane</location>
        <topology evidence="1 6">Multi-pass membrane protein</topology>
    </subcellularLocation>
</comment>
<feature type="transmembrane region" description="Helical" evidence="6">
    <location>
        <begin position="33"/>
        <end position="56"/>
    </location>
</feature>
<evidence type="ECO:0000256" key="2">
    <source>
        <dbReference type="ARBA" id="ARBA00007635"/>
    </source>
</evidence>
<dbReference type="PANTHER" id="PTHR31218">
    <property type="entry name" value="WAT1-RELATED PROTEIN"/>
    <property type="match status" value="1"/>
</dbReference>
<keyword evidence="9" id="KW-1185">Reference proteome</keyword>
<dbReference type="EMBL" id="NKXS01003000">
    <property type="protein sequence ID" value="PIN11197.1"/>
    <property type="molecule type" value="Genomic_DNA"/>
</dbReference>
<dbReference type="GO" id="GO:0016020">
    <property type="term" value="C:membrane"/>
    <property type="evidence" value="ECO:0007669"/>
    <property type="project" value="UniProtKB-SubCell"/>
</dbReference>
<evidence type="ECO:0000259" key="7">
    <source>
        <dbReference type="Pfam" id="PF00892"/>
    </source>
</evidence>
<name>A0A2G9H0Z8_9LAMI</name>
<dbReference type="SUPFAM" id="SSF103481">
    <property type="entry name" value="Multidrug resistance efflux transporter EmrE"/>
    <property type="match status" value="1"/>
</dbReference>
<keyword evidence="4 6" id="KW-1133">Transmembrane helix</keyword>
<reference evidence="9" key="1">
    <citation type="journal article" date="2018" name="Gigascience">
        <title>Genome assembly of the Pink Ipe (Handroanthus impetiginosus, Bignoniaceae), a highly valued, ecologically keystone Neotropical timber forest tree.</title>
        <authorList>
            <person name="Silva-Junior O.B."/>
            <person name="Grattapaglia D."/>
            <person name="Novaes E."/>
            <person name="Collevatti R.G."/>
        </authorList>
    </citation>
    <scope>NUCLEOTIDE SEQUENCE [LARGE SCALE GENOMIC DNA]</scope>
    <source>
        <strain evidence="9">cv. UFG-1</strain>
    </source>
</reference>
<evidence type="ECO:0000256" key="3">
    <source>
        <dbReference type="ARBA" id="ARBA00022692"/>
    </source>
</evidence>
<keyword evidence="3 6" id="KW-0812">Transmembrane</keyword>
<comment type="similarity">
    <text evidence="2 6">Belongs to the drug/metabolite transporter (DMT) superfamily. Plant drug/metabolite exporter (P-DME) (TC 2.A.7.4) family.</text>
</comment>
<feature type="transmembrane region" description="Helical" evidence="6">
    <location>
        <begin position="210"/>
        <end position="230"/>
    </location>
</feature>
<dbReference type="OrthoDB" id="1728340at2759"/>